<evidence type="ECO:0000256" key="2">
    <source>
        <dbReference type="ARBA" id="ARBA00012052"/>
    </source>
</evidence>
<sequence length="311" mass="31931">MSRASLSVVSDAVTVRVPAKVNLHLGVGPLRDDGFHDLVTVYQALSLYDDVRLSPAGELRVTTRGEGSADVPGDSTNLAARAVAEVARRADRSPRVAIDIDKRIPVAGGMAGGSADAAGALVGAVNLWGLDIGRDELTEIAAGLGSDVPFALHGATALGTGRGEQLMPILARGEFHWVLAIARSGLSTPAVYRELDRLRDNRADTDVAARRPDDLMAALTSGDPHTVAPLLHNDLQPAALSLQPVLRRTLRAGIDAGALNGIVSGSGPTCAFLCADETSAVDVAAELSGAGVARAVRTATGPVPGARILSA</sequence>
<organism evidence="12 13">
    <name type="scientific">Gordonia aquimaris</name>
    <dbReference type="NCBI Taxonomy" id="2984863"/>
    <lineage>
        <taxon>Bacteria</taxon>
        <taxon>Bacillati</taxon>
        <taxon>Actinomycetota</taxon>
        <taxon>Actinomycetes</taxon>
        <taxon>Mycobacteriales</taxon>
        <taxon>Gordoniaceae</taxon>
        <taxon>Gordonia</taxon>
    </lineage>
</organism>
<dbReference type="AlphaFoldDB" id="A0A9X3I2M9"/>
<evidence type="ECO:0000256" key="7">
    <source>
        <dbReference type="ARBA" id="ARBA00022840"/>
    </source>
</evidence>
<name>A0A9X3I2M9_9ACTN</name>
<feature type="active site" evidence="9">
    <location>
        <position position="147"/>
    </location>
</feature>
<dbReference type="InterPro" id="IPR020568">
    <property type="entry name" value="Ribosomal_Su5_D2-typ_SF"/>
</dbReference>
<dbReference type="PANTHER" id="PTHR43527:SF2">
    <property type="entry name" value="4-DIPHOSPHOCYTIDYL-2-C-METHYL-D-ERYTHRITOL KINASE, CHLOROPLASTIC"/>
    <property type="match status" value="1"/>
</dbReference>
<dbReference type="InterPro" id="IPR036554">
    <property type="entry name" value="GHMP_kinase_C_sf"/>
</dbReference>
<dbReference type="GO" id="GO:0005524">
    <property type="term" value="F:ATP binding"/>
    <property type="evidence" value="ECO:0007669"/>
    <property type="project" value="UniProtKB-UniRule"/>
</dbReference>
<evidence type="ECO:0000256" key="9">
    <source>
        <dbReference type="HAMAP-Rule" id="MF_00061"/>
    </source>
</evidence>
<evidence type="ECO:0000259" key="11">
    <source>
        <dbReference type="Pfam" id="PF08544"/>
    </source>
</evidence>
<evidence type="ECO:0000256" key="4">
    <source>
        <dbReference type="ARBA" id="ARBA00022679"/>
    </source>
</evidence>
<dbReference type="RefSeq" id="WP_235725316.1">
    <property type="nucleotide sequence ID" value="NZ_JAPKFM010000001.1"/>
</dbReference>
<dbReference type="Pfam" id="PF00288">
    <property type="entry name" value="GHMP_kinases_N"/>
    <property type="match status" value="1"/>
</dbReference>
<dbReference type="SUPFAM" id="SSF54211">
    <property type="entry name" value="Ribosomal protein S5 domain 2-like"/>
    <property type="match status" value="1"/>
</dbReference>
<dbReference type="SUPFAM" id="SSF55060">
    <property type="entry name" value="GHMP Kinase, C-terminal domain"/>
    <property type="match status" value="1"/>
</dbReference>
<dbReference type="Gene3D" id="3.30.70.890">
    <property type="entry name" value="GHMP kinase, C-terminal domain"/>
    <property type="match status" value="1"/>
</dbReference>
<dbReference type="HAMAP" id="MF_00061">
    <property type="entry name" value="IspE"/>
    <property type="match status" value="1"/>
</dbReference>
<feature type="domain" description="GHMP kinase N-terminal" evidence="10">
    <location>
        <begin position="77"/>
        <end position="154"/>
    </location>
</feature>
<comment type="catalytic activity">
    <reaction evidence="9">
        <text>4-CDP-2-C-methyl-D-erythritol + ATP = 4-CDP-2-C-methyl-D-erythritol 2-phosphate + ADP + H(+)</text>
        <dbReference type="Rhea" id="RHEA:18437"/>
        <dbReference type="ChEBI" id="CHEBI:15378"/>
        <dbReference type="ChEBI" id="CHEBI:30616"/>
        <dbReference type="ChEBI" id="CHEBI:57823"/>
        <dbReference type="ChEBI" id="CHEBI:57919"/>
        <dbReference type="ChEBI" id="CHEBI:456216"/>
        <dbReference type="EC" id="2.7.1.148"/>
    </reaction>
</comment>
<keyword evidence="6 9" id="KW-0418">Kinase</keyword>
<feature type="active site" evidence="9">
    <location>
        <position position="20"/>
    </location>
</feature>
<keyword evidence="5 9" id="KW-0547">Nucleotide-binding</keyword>
<dbReference type="Proteomes" id="UP001143347">
    <property type="component" value="Unassembled WGS sequence"/>
</dbReference>
<evidence type="ECO:0000256" key="8">
    <source>
        <dbReference type="ARBA" id="ARBA00032554"/>
    </source>
</evidence>
<dbReference type="Gene3D" id="3.30.230.10">
    <property type="match status" value="1"/>
</dbReference>
<comment type="similarity">
    <text evidence="1 9">Belongs to the GHMP kinase family. IspE subfamily.</text>
</comment>
<dbReference type="InterPro" id="IPR004424">
    <property type="entry name" value="IspE"/>
</dbReference>
<protein>
    <recommendedName>
        <fullName evidence="3 9">4-diphosphocytidyl-2-C-methyl-D-erythritol kinase</fullName>
        <shortName evidence="9">CMK</shortName>
        <ecNumber evidence="2 9">2.7.1.148</ecNumber>
    </recommendedName>
    <alternativeName>
        <fullName evidence="8 9">4-(cytidine-5'-diphospho)-2-C-methyl-D-erythritol kinase</fullName>
    </alternativeName>
</protein>
<keyword evidence="13" id="KW-1185">Reference proteome</keyword>
<dbReference type="GO" id="GO:0016114">
    <property type="term" value="P:terpenoid biosynthetic process"/>
    <property type="evidence" value="ECO:0007669"/>
    <property type="project" value="UniProtKB-UniRule"/>
</dbReference>
<dbReference type="EC" id="2.7.1.148" evidence="2 9"/>
<dbReference type="InterPro" id="IPR006204">
    <property type="entry name" value="GHMP_kinase_N_dom"/>
</dbReference>
<reference evidence="12" key="1">
    <citation type="submission" date="2022-10" db="EMBL/GenBank/DDBJ databases">
        <title>WGS of marine actinomycetes from Thailand.</title>
        <authorList>
            <person name="Thawai C."/>
        </authorList>
    </citation>
    <scope>NUCLEOTIDE SEQUENCE</scope>
    <source>
        <strain evidence="12">SW21</strain>
    </source>
</reference>
<evidence type="ECO:0000256" key="3">
    <source>
        <dbReference type="ARBA" id="ARBA00017473"/>
    </source>
</evidence>
<dbReference type="GO" id="GO:0019288">
    <property type="term" value="P:isopentenyl diphosphate biosynthetic process, methylerythritol 4-phosphate pathway"/>
    <property type="evidence" value="ECO:0007669"/>
    <property type="project" value="UniProtKB-UniRule"/>
</dbReference>
<dbReference type="InterPro" id="IPR013750">
    <property type="entry name" value="GHMP_kinase_C_dom"/>
</dbReference>
<keyword evidence="9" id="KW-0414">Isoprene biosynthesis</keyword>
<dbReference type="InterPro" id="IPR014721">
    <property type="entry name" value="Ribsml_uS5_D2-typ_fold_subgr"/>
</dbReference>
<feature type="domain" description="GHMP kinase C-terminal" evidence="11">
    <location>
        <begin position="215"/>
        <end position="290"/>
    </location>
</feature>
<evidence type="ECO:0000313" key="13">
    <source>
        <dbReference type="Proteomes" id="UP001143347"/>
    </source>
</evidence>
<evidence type="ECO:0000256" key="1">
    <source>
        <dbReference type="ARBA" id="ARBA00009684"/>
    </source>
</evidence>
<dbReference type="Pfam" id="PF08544">
    <property type="entry name" value="GHMP_kinases_C"/>
    <property type="match status" value="1"/>
</dbReference>
<gene>
    <name evidence="9" type="primary">ispE</name>
    <name evidence="12" type="ORF">OSB52_01100</name>
</gene>
<feature type="binding site" evidence="9">
    <location>
        <begin position="105"/>
        <end position="115"/>
    </location>
    <ligand>
        <name>ATP</name>
        <dbReference type="ChEBI" id="CHEBI:30616"/>
    </ligand>
</feature>
<evidence type="ECO:0000256" key="5">
    <source>
        <dbReference type="ARBA" id="ARBA00022741"/>
    </source>
</evidence>
<dbReference type="EMBL" id="JAPKFM010000001">
    <property type="protein sequence ID" value="MCX2962683.1"/>
    <property type="molecule type" value="Genomic_DNA"/>
</dbReference>
<proteinExistence type="inferred from homology"/>
<keyword evidence="7 9" id="KW-0067">ATP-binding</keyword>
<comment type="function">
    <text evidence="9">Catalyzes the phosphorylation of the position 2 hydroxy group of 4-diphosphocytidyl-2C-methyl-D-erythritol.</text>
</comment>
<dbReference type="PIRSF" id="PIRSF010376">
    <property type="entry name" value="IspE"/>
    <property type="match status" value="1"/>
</dbReference>
<keyword evidence="4 9" id="KW-0808">Transferase</keyword>
<comment type="pathway">
    <text evidence="9">Isoprenoid biosynthesis; isopentenyl diphosphate biosynthesis via DXP pathway; isopentenyl diphosphate from 1-deoxy-D-xylulose 5-phosphate: step 3/6.</text>
</comment>
<evidence type="ECO:0000313" key="12">
    <source>
        <dbReference type="EMBL" id="MCX2962683.1"/>
    </source>
</evidence>
<dbReference type="PANTHER" id="PTHR43527">
    <property type="entry name" value="4-DIPHOSPHOCYTIDYL-2-C-METHYL-D-ERYTHRITOL KINASE, CHLOROPLASTIC"/>
    <property type="match status" value="1"/>
</dbReference>
<dbReference type="NCBIfam" id="NF002870">
    <property type="entry name" value="PRK03188.1"/>
    <property type="match status" value="1"/>
</dbReference>
<evidence type="ECO:0000259" key="10">
    <source>
        <dbReference type="Pfam" id="PF00288"/>
    </source>
</evidence>
<dbReference type="NCBIfam" id="TIGR00154">
    <property type="entry name" value="ispE"/>
    <property type="match status" value="1"/>
</dbReference>
<accession>A0A9X3I2M9</accession>
<evidence type="ECO:0000256" key="6">
    <source>
        <dbReference type="ARBA" id="ARBA00022777"/>
    </source>
</evidence>
<dbReference type="GO" id="GO:0050515">
    <property type="term" value="F:4-(cytidine 5'-diphospho)-2-C-methyl-D-erythritol kinase activity"/>
    <property type="evidence" value="ECO:0007669"/>
    <property type="project" value="UniProtKB-UniRule"/>
</dbReference>
<comment type="caution">
    <text evidence="12">The sequence shown here is derived from an EMBL/GenBank/DDBJ whole genome shotgun (WGS) entry which is preliminary data.</text>
</comment>